<dbReference type="Proteomes" id="UP001321749">
    <property type="component" value="Unassembled WGS sequence"/>
</dbReference>
<gene>
    <name evidence="2" type="ORF">QBC42DRAFT_323987</name>
</gene>
<evidence type="ECO:0000313" key="2">
    <source>
        <dbReference type="EMBL" id="KAK4463526.1"/>
    </source>
</evidence>
<reference evidence="2" key="1">
    <citation type="journal article" date="2023" name="Mol. Phylogenet. Evol.">
        <title>Genome-scale phylogeny and comparative genomics of the fungal order Sordariales.</title>
        <authorList>
            <person name="Hensen N."/>
            <person name="Bonometti L."/>
            <person name="Westerberg I."/>
            <person name="Brannstrom I.O."/>
            <person name="Guillou S."/>
            <person name="Cros-Aarteil S."/>
            <person name="Calhoun S."/>
            <person name="Haridas S."/>
            <person name="Kuo A."/>
            <person name="Mondo S."/>
            <person name="Pangilinan J."/>
            <person name="Riley R."/>
            <person name="LaButti K."/>
            <person name="Andreopoulos B."/>
            <person name="Lipzen A."/>
            <person name="Chen C."/>
            <person name="Yan M."/>
            <person name="Daum C."/>
            <person name="Ng V."/>
            <person name="Clum A."/>
            <person name="Steindorff A."/>
            <person name="Ohm R.A."/>
            <person name="Martin F."/>
            <person name="Silar P."/>
            <person name="Natvig D.O."/>
            <person name="Lalanne C."/>
            <person name="Gautier V."/>
            <person name="Ament-Velasquez S.L."/>
            <person name="Kruys A."/>
            <person name="Hutchinson M.I."/>
            <person name="Powell A.J."/>
            <person name="Barry K."/>
            <person name="Miller A.N."/>
            <person name="Grigoriev I.V."/>
            <person name="Debuchy R."/>
            <person name="Gladieux P."/>
            <person name="Hiltunen Thoren M."/>
            <person name="Johannesson H."/>
        </authorList>
    </citation>
    <scope>NUCLEOTIDE SEQUENCE</scope>
    <source>
        <strain evidence="2">PSN324</strain>
    </source>
</reference>
<protein>
    <submittedName>
        <fullName evidence="2">Uncharacterized protein</fullName>
    </submittedName>
</protein>
<name>A0AAV9HS32_9PEZI</name>
<dbReference type="EMBL" id="MU864958">
    <property type="protein sequence ID" value="KAK4463526.1"/>
    <property type="molecule type" value="Genomic_DNA"/>
</dbReference>
<feature type="signal peptide" evidence="1">
    <location>
        <begin position="1"/>
        <end position="19"/>
    </location>
</feature>
<dbReference type="AlphaFoldDB" id="A0AAV9HS32"/>
<accession>A0AAV9HS32</accession>
<sequence>MKFATTTTYLFSLLSFAAAAPATMNSSTSSFEVISLPTEPTTGVVSKRQNDFWGVEYCNAIDFSSNEGCRKDFVRPYTCYNFPNGFINSVSSIRLDKGIACSFYVGTDCTGYALLGVNYPIKDLRQYGGSSTALNDNTESFICWTFGC</sequence>
<keyword evidence="1" id="KW-0732">Signal</keyword>
<feature type="chain" id="PRO_5043698544" evidence="1">
    <location>
        <begin position="20"/>
        <end position="148"/>
    </location>
</feature>
<proteinExistence type="predicted"/>
<comment type="caution">
    <text evidence="2">The sequence shown here is derived from an EMBL/GenBank/DDBJ whole genome shotgun (WGS) entry which is preliminary data.</text>
</comment>
<organism evidence="2 3">
    <name type="scientific">Cladorrhinum samala</name>
    <dbReference type="NCBI Taxonomy" id="585594"/>
    <lineage>
        <taxon>Eukaryota</taxon>
        <taxon>Fungi</taxon>
        <taxon>Dikarya</taxon>
        <taxon>Ascomycota</taxon>
        <taxon>Pezizomycotina</taxon>
        <taxon>Sordariomycetes</taxon>
        <taxon>Sordariomycetidae</taxon>
        <taxon>Sordariales</taxon>
        <taxon>Podosporaceae</taxon>
        <taxon>Cladorrhinum</taxon>
    </lineage>
</organism>
<evidence type="ECO:0000256" key="1">
    <source>
        <dbReference type="SAM" id="SignalP"/>
    </source>
</evidence>
<evidence type="ECO:0000313" key="3">
    <source>
        <dbReference type="Proteomes" id="UP001321749"/>
    </source>
</evidence>
<reference evidence="2" key="2">
    <citation type="submission" date="2023-06" db="EMBL/GenBank/DDBJ databases">
        <authorList>
            <consortium name="Lawrence Berkeley National Laboratory"/>
            <person name="Mondo S.J."/>
            <person name="Hensen N."/>
            <person name="Bonometti L."/>
            <person name="Westerberg I."/>
            <person name="Brannstrom I.O."/>
            <person name="Guillou S."/>
            <person name="Cros-Aarteil S."/>
            <person name="Calhoun S."/>
            <person name="Haridas S."/>
            <person name="Kuo A."/>
            <person name="Pangilinan J."/>
            <person name="Riley R."/>
            <person name="Labutti K."/>
            <person name="Andreopoulos B."/>
            <person name="Lipzen A."/>
            <person name="Chen C."/>
            <person name="Yanf M."/>
            <person name="Daum C."/>
            <person name="Ng V."/>
            <person name="Clum A."/>
            <person name="Steindorff A."/>
            <person name="Ohm R."/>
            <person name="Martin F."/>
            <person name="Silar P."/>
            <person name="Natvig D."/>
            <person name="Lalanne C."/>
            <person name="Gautier V."/>
            <person name="Ament-Velasquez S.L."/>
            <person name="Kruys A."/>
            <person name="Hutchinson M.I."/>
            <person name="Powell A.J."/>
            <person name="Barry K."/>
            <person name="Miller A.N."/>
            <person name="Grigoriev I.V."/>
            <person name="Debuchy R."/>
            <person name="Gladieux P."/>
            <person name="Thoren M.H."/>
            <person name="Johannesson H."/>
        </authorList>
    </citation>
    <scope>NUCLEOTIDE SEQUENCE</scope>
    <source>
        <strain evidence="2">PSN324</strain>
    </source>
</reference>
<keyword evidence="3" id="KW-1185">Reference proteome</keyword>